<dbReference type="VEuPathDB" id="FungiDB:MFRU_024g01000"/>
<evidence type="ECO:0000313" key="2">
    <source>
        <dbReference type="EMBL" id="KAA8563708.1"/>
    </source>
</evidence>
<feature type="compositionally biased region" description="Basic and acidic residues" evidence="1">
    <location>
        <begin position="22"/>
        <end position="41"/>
    </location>
</feature>
<feature type="region of interest" description="Disordered" evidence="1">
    <location>
        <begin position="1"/>
        <end position="77"/>
    </location>
</feature>
<proteinExistence type="predicted"/>
<sequence>MSDTLHHSDEDNISRSNAAESEMAHRDADPPTPSQEEREPTASEDPPDAPGIDNPRSITAPNEAEAETEAHALASPGSAGSLEVVLDVTYDLEAYLEEFSRLARKGRFEAAVALFHACPPDLRMHPECALDFVDALSRQGAYGALADFAAGEGARLMARLRGCGAAPVQYVRCVFELGRWRVCGAVDGSWREGVEAGDARSQLRANFERLDSVQVQLLCNLMQLDSEVERSTKRHRASTREAEMIMGSSSDWHGLYKHLLSTNRIWDMRDLFHALYSRYGVADAIKLSLDDQKRVIPSGALGSDNSDLNGWFRFVLDWTQCFPRDESTDFALLDLLVTMSLQLLSHGRENAEAIKKIIAQAMTHANHFAISLSLGNPENVQTSPYLKWALAHQRLARELPINVRRTPSYAYLARAAGIVIWNSNLPIFVPVGSVHDRGRVTWEKQSRTTSEHLLHLGLSAARKNGDYVLAAQYWEEMFYTSDAPLDVLGQLSRLQRDVQGDGVGCLRTCLTKYLCVSDETSMEELSHELQEQDHRDSESESTWSIDPVTRWCQRAIQSALSHHLGRALQTGAFLEEEERAYEELPCDFKRLLEDVKTGKDDRGSRVDADNLDGNLSERSAEFGMGTLYRDGNFIICDSSGYFSRVSAMMSFEGGGDA</sequence>
<gene>
    <name evidence="2" type="ORF">EYC84_011728</name>
</gene>
<evidence type="ECO:0000256" key="1">
    <source>
        <dbReference type="SAM" id="MobiDB-lite"/>
    </source>
</evidence>
<evidence type="ECO:0000313" key="3">
    <source>
        <dbReference type="Proteomes" id="UP000322873"/>
    </source>
</evidence>
<name>A0A5M9J3T7_MONFR</name>
<organism evidence="2 3">
    <name type="scientific">Monilinia fructicola</name>
    <name type="common">Brown rot fungus</name>
    <name type="synonym">Ciboria fructicola</name>
    <dbReference type="NCBI Taxonomy" id="38448"/>
    <lineage>
        <taxon>Eukaryota</taxon>
        <taxon>Fungi</taxon>
        <taxon>Dikarya</taxon>
        <taxon>Ascomycota</taxon>
        <taxon>Pezizomycotina</taxon>
        <taxon>Leotiomycetes</taxon>
        <taxon>Helotiales</taxon>
        <taxon>Sclerotiniaceae</taxon>
        <taxon>Monilinia</taxon>
    </lineage>
</organism>
<comment type="caution">
    <text evidence="2">The sequence shown here is derived from an EMBL/GenBank/DDBJ whole genome shotgun (WGS) entry which is preliminary data.</text>
</comment>
<feature type="compositionally biased region" description="Basic and acidic residues" evidence="1">
    <location>
        <begin position="1"/>
        <end position="13"/>
    </location>
</feature>
<dbReference type="EMBL" id="VICG01000016">
    <property type="protein sequence ID" value="KAA8563708.1"/>
    <property type="molecule type" value="Genomic_DNA"/>
</dbReference>
<accession>A0A5M9J3T7</accession>
<keyword evidence="3" id="KW-1185">Reference proteome</keyword>
<dbReference type="AlphaFoldDB" id="A0A5M9J3T7"/>
<dbReference type="Proteomes" id="UP000322873">
    <property type="component" value="Unassembled WGS sequence"/>
</dbReference>
<reference evidence="2 3" key="1">
    <citation type="submission" date="2019-06" db="EMBL/GenBank/DDBJ databases">
        <title>Genome Sequence of the Brown Rot Fungal Pathogen Monilinia fructicola.</title>
        <authorList>
            <person name="De Miccolis Angelini R.M."/>
            <person name="Landi L."/>
            <person name="Abate D."/>
            <person name="Pollastro S."/>
            <person name="Romanazzi G."/>
            <person name="Faretra F."/>
        </authorList>
    </citation>
    <scope>NUCLEOTIDE SEQUENCE [LARGE SCALE GENOMIC DNA]</scope>
    <source>
        <strain evidence="2 3">Mfrc123</strain>
    </source>
</reference>
<protein>
    <submittedName>
        <fullName evidence="2">Uncharacterized protein</fullName>
    </submittedName>
</protein>